<name>A0ACB9IYX6_9ASTR</name>
<reference evidence="1 2" key="2">
    <citation type="journal article" date="2022" name="Mol. Ecol. Resour.">
        <title>The genomes of chicory, endive, great burdock and yacon provide insights into Asteraceae paleo-polyploidization history and plant inulin production.</title>
        <authorList>
            <person name="Fan W."/>
            <person name="Wang S."/>
            <person name="Wang H."/>
            <person name="Wang A."/>
            <person name="Jiang F."/>
            <person name="Liu H."/>
            <person name="Zhao H."/>
            <person name="Xu D."/>
            <person name="Zhang Y."/>
        </authorList>
    </citation>
    <scope>NUCLEOTIDE SEQUENCE [LARGE SCALE GENOMIC DNA]</scope>
    <source>
        <strain evidence="2">cv. Yunnan</strain>
        <tissue evidence="1">Leaves</tissue>
    </source>
</reference>
<sequence>MKIVNSKNNHQSNPRIRFKAVAADRNLITIASRSRSRARVNNFRDSHNYNAQEEDNDEFEDAYDVETLIGKNLGKIHRLPSQNYQNLQHSGVRPRKFSKSGSISSHSYWNENGGDHVYKEEVKRENDSIGEIVSSIRVLADGFVRMEKMKMDVVHEIEKMQMEAEMKRDELLLESQKQIVQAFLKAIFEQQQTMDLMRQEMGEKMPPRRNAKGGATRCGGRRRECIPTPEASVNHDNNNNNDNNNYNDNKNNETRNIEARIAELPAQQIAIIAPVKAEQIRAEYQDK</sequence>
<evidence type="ECO:0000313" key="1">
    <source>
        <dbReference type="EMBL" id="KAI3812893.1"/>
    </source>
</evidence>
<evidence type="ECO:0000313" key="2">
    <source>
        <dbReference type="Proteomes" id="UP001056120"/>
    </source>
</evidence>
<reference evidence="2" key="1">
    <citation type="journal article" date="2022" name="Mol. Ecol. Resour.">
        <title>The genomes of chicory, endive, great burdock and yacon provide insights into Asteraceae palaeo-polyploidization history and plant inulin production.</title>
        <authorList>
            <person name="Fan W."/>
            <person name="Wang S."/>
            <person name="Wang H."/>
            <person name="Wang A."/>
            <person name="Jiang F."/>
            <person name="Liu H."/>
            <person name="Zhao H."/>
            <person name="Xu D."/>
            <person name="Zhang Y."/>
        </authorList>
    </citation>
    <scope>NUCLEOTIDE SEQUENCE [LARGE SCALE GENOMIC DNA]</scope>
    <source>
        <strain evidence="2">cv. Yunnan</strain>
    </source>
</reference>
<keyword evidence="2" id="KW-1185">Reference proteome</keyword>
<gene>
    <name evidence="1" type="ORF">L1987_17606</name>
</gene>
<dbReference type="EMBL" id="CM042023">
    <property type="protein sequence ID" value="KAI3812893.1"/>
    <property type="molecule type" value="Genomic_DNA"/>
</dbReference>
<organism evidence="1 2">
    <name type="scientific">Smallanthus sonchifolius</name>
    <dbReference type="NCBI Taxonomy" id="185202"/>
    <lineage>
        <taxon>Eukaryota</taxon>
        <taxon>Viridiplantae</taxon>
        <taxon>Streptophyta</taxon>
        <taxon>Embryophyta</taxon>
        <taxon>Tracheophyta</taxon>
        <taxon>Spermatophyta</taxon>
        <taxon>Magnoliopsida</taxon>
        <taxon>eudicotyledons</taxon>
        <taxon>Gunneridae</taxon>
        <taxon>Pentapetalae</taxon>
        <taxon>asterids</taxon>
        <taxon>campanulids</taxon>
        <taxon>Asterales</taxon>
        <taxon>Asteraceae</taxon>
        <taxon>Asteroideae</taxon>
        <taxon>Heliantheae alliance</taxon>
        <taxon>Millerieae</taxon>
        <taxon>Smallanthus</taxon>
    </lineage>
</organism>
<accession>A0ACB9IYX6</accession>
<dbReference type="Proteomes" id="UP001056120">
    <property type="component" value="Linkage Group LG06"/>
</dbReference>
<protein>
    <submittedName>
        <fullName evidence="1">Uncharacterized protein</fullName>
    </submittedName>
</protein>
<comment type="caution">
    <text evidence="1">The sequence shown here is derived from an EMBL/GenBank/DDBJ whole genome shotgun (WGS) entry which is preliminary data.</text>
</comment>
<proteinExistence type="predicted"/>